<feature type="domain" description="NAD-dependent epimerase/dehydratase" evidence="1">
    <location>
        <begin position="3"/>
        <end position="215"/>
    </location>
</feature>
<evidence type="ECO:0000313" key="3">
    <source>
        <dbReference type="Proteomes" id="UP000290365"/>
    </source>
</evidence>
<keyword evidence="3" id="KW-1185">Reference proteome</keyword>
<dbReference type="RefSeq" id="WP_129891931.1">
    <property type="nucleotide sequence ID" value="NZ_CP035758.1"/>
</dbReference>
<dbReference type="GO" id="GO:0004029">
    <property type="term" value="F:aldehyde dehydrogenase (NAD+) activity"/>
    <property type="evidence" value="ECO:0007669"/>
    <property type="project" value="TreeGrafter"/>
</dbReference>
<dbReference type="GO" id="GO:0005737">
    <property type="term" value="C:cytoplasm"/>
    <property type="evidence" value="ECO:0007669"/>
    <property type="project" value="TreeGrafter"/>
</dbReference>
<sequence length="298" mass="30963">MKVFVTGATGFVGSAVVRELLANGHQVLGLARSDTAAAALSAAGAEVHHGTLDDLDSLRSGAAIADGVIHTAFIHDFSDFAAAAQTDRHAIETIGATLVGSGRPFVVTSGTGTLIPGRLGTEEDTGDPASAAGARLRSEEAALSLVARGVRALVVRLPPSVHGEGDHGFVPALINIARAKGVSAYPGDGTNRWPAVHRLDAAHLFRLALENAKAGTRLHAVAEEGIPVREIAEVIGRRLGVSVVSLPVEEVGAHFGWLGHIFSADIPATSALTQEWLGWHPVQPSLLADLAQDHYFKP</sequence>
<organism evidence="2 3">
    <name type="scientific">Ktedonosporobacter rubrisoli</name>
    <dbReference type="NCBI Taxonomy" id="2509675"/>
    <lineage>
        <taxon>Bacteria</taxon>
        <taxon>Bacillati</taxon>
        <taxon>Chloroflexota</taxon>
        <taxon>Ktedonobacteria</taxon>
        <taxon>Ktedonobacterales</taxon>
        <taxon>Ktedonosporobacteraceae</taxon>
        <taxon>Ktedonosporobacter</taxon>
    </lineage>
</organism>
<proteinExistence type="predicted"/>
<reference evidence="2 3" key="1">
    <citation type="submission" date="2019-01" db="EMBL/GenBank/DDBJ databases">
        <title>Ktedonosporobacter rubrisoli SCAWS-G2.</title>
        <authorList>
            <person name="Huang Y."/>
            <person name="Yan B."/>
        </authorList>
    </citation>
    <scope>NUCLEOTIDE SEQUENCE [LARGE SCALE GENOMIC DNA]</scope>
    <source>
        <strain evidence="2 3">SCAWS-G2</strain>
    </source>
</reference>
<dbReference type="EMBL" id="CP035758">
    <property type="protein sequence ID" value="QBD80869.1"/>
    <property type="molecule type" value="Genomic_DNA"/>
</dbReference>
<gene>
    <name evidence="2" type="ORF">EPA93_34835</name>
</gene>
<dbReference type="InterPro" id="IPR051783">
    <property type="entry name" value="NAD(P)-dependent_oxidoreduct"/>
</dbReference>
<accession>A0A4P6JYJ2</accession>
<dbReference type="Pfam" id="PF01370">
    <property type="entry name" value="Epimerase"/>
    <property type="match status" value="1"/>
</dbReference>
<dbReference type="Gene3D" id="3.40.50.720">
    <property type="entry name" value="NAD(P)-binding Rossmann-like Domain"/>
    <property type="match status" value="1"/>
</dbReference>
<dbReference type="AlphaFoldDB" id="A0A4P6JYJ2"/>
<name>A0A4P6JYJ2_KTERU</name>
<dbReference type="KEGG" id="kbs:EPA93_34835"/>
<protein>
    <submittedName>
        <fullName evidence="2">SDR family oxidoreductase</fullName>
    </submittedName>
</protein>
<evidence type="ECO:0000259" key="1">
    <source>
        <dbReference type="Pfam" id="PF01370"/>
    </source>
</evidence>
<dbReference type="OrthoDB" id="9807212at2"/>
<dbReference type="PANTHER" id="PTHR48079">
    <property type="entry name" value="PROTEIN YEEZ"/>
    <property type="match status" value="1"/>
</dbReference>
<dbReference type="SUPFAM" id="SSF51735">
    <property type="entry name" value="NAD(P)-binding Rossmann-fold domains"/>
    <property type="match status" value="1"/>
</dbReference>
<dbReference type="InterPro" id="IPR001509">
    <property type="entry name" value="Epimerase_deHydtase"/>
</dbReference>
<dbReference type="InterPro" id="IPR036291">
    <property type="entry name" value="NAD(P)-bd_dom_sf"/>
</dbReference>
<dbReference type="Proteomes" id="UP000290365">
    <property type="component" value="Chromosome"/>
</dbReference>
<dbReference type="PANTHER" id="PTHR48079:SF6">
    <property type="entry name" value="NAD(P)-BINDING DOMAIN-CONTAINING PROTEIN-RELATED"/>
    <property type="match status" value="1"/>
</dbReference>
<dbReference type="CDD" id="cd05262">
    <property type="entry name" value="SDR_a7"/>
    <property type="match status" value="1"/>
</dbReference>
<evidence type="ECO:0000313" key="2">
    <source>
        <dbReference type="EMBL" id="QBD80869.1"/>
    </source>
</evidence>